<dbReference type="Proteomes" id="UP000198565">
    <property type="component" value="Unassembled WGS sequence"/>
</dbReference>
<dbReference type="PANTHER" id="PTHR33204">
    <property type="entry name" value="TRANSCRIPTIONAL REGULATOR, MARR FAMILY"/>
    <property type="match status" value="1"/>
</dbReference>
<dbReference type="Gene3D" id="1.10.10.10">
    <property type="entry name" value="Winged helix-like DNA-binding domain superfamily/Winged helix DNA-binding domain"/>
    <property type="match status" value="1"/>
</dbReference>
<dbReference type="RefSeq" id="WP_091484514.1">
    <property type="nucleotide sequence ID" value="NZ_FOTR01000008.1"/>
</dbReference>
<dbReference type="SUPFAM" id="SSF46785">
    <property type="entry name" value="Winged helix' DNA-binding domain"/>
    <property type="match status" value="1"/>
</dbReference>
<sequence length="108" mass="12597">MDKSMGTTYGIMTTLQSIGGKWKPLILFILLEEGTKRFGELKRDMPQITHGVLTQQLRELERSQLIERVVYQEVPPRVEYSLSEHGKTLEIVLNNMCRWGFSHDEFLK</sequence>
<proteinExistence type="predicted"/>
<dbReference type="GO" id="GO:0003677">
    <property type="term" value="F:DNA binding"/>
    <property type="evidence" value="ECO:0007669"/>
    <property type="project" value="UniProtKB-KW"/>
</dbReference>
<evidence type="ECO:0000256" key="3">
    <source>
        <dbReference type="ARBA" id="ARBA00023163"/>
    </source>
</evidence>
<keyword evidence="2" id="KW-0238">DNA-binding</keyword>
<keyword evidence="3" id="KW-0804">Transcription</keyword>
<organism evidence="5 6">
    <name type="scientific">Gracilibacillus orientalis</name>
    <dbReference type="NCBI Taxonomy" id="334253"/>
    <lineage>
        <taxon>Bacteria</taxon>
        <taxon>Bacillati</taxon>
        <taxon>Bacillota</taxon>
        <taxon>Bacilli</taxon>
        <taxon>Bacillales</taxon>
        <taxon>Bacillaceae</taxon>
        <taxon>Gracilibacillus</taxon>
    </lineage>
</organism>
<evidence type="ECO:0000256" key="1">
    <source>
        <dbReference type="ARBA" id="ARBA00023015"/>
    </source>
</evidence>
<name>A0A1I4NFQ4_9BACI</name>
<reference evidence="6" key="1">
    <citation type="submission" date="2016-10" db="EMBL/GenBank/DDBJ databases">
        <authorList>
            <person name="Varghese N."/>
            <person name="Submissions S."/>
        </authorList>
    </citation>
    <scope>NUCLEOTIDE SEQUENCE [LARGE SCALE GENOMIC DNA]</scope>
    <source>
        <strain evidence="6">CGMCC 1.4250</strain>
    </source>
</reference>
<protein>
    <submittedName>
        <fullName evidence="5">Transcriptional regulator, HxlR family</fullName>
    </submittedName>
</protein>
<evidence type="ECO:0000313" key="6">
    <source>
        <dbReference type="Proteomes" id="UP000198565"/>
    </source>
</evidence>
<evidence type="ECO:0000313" key="5">
    <source>
        <dbReference type="EMBL" id="SFM14338.1"/>
    </source>
</evidence>
<keyword evidence="6" id="KW-1185">Reference proteome</keyword>
<dbReference type="AlphaFoldDB" id="A0A1I4NFQ4"/>
<accession>A0A1I4NFQ4</accession>
<feature type="domain" description="HTH hxlR-type" evidence="4">
    <location>
        <begin position="7"/>
        <end position="108"/>
    </location>
</feature>
<dbReference type="Pfam" id="PF01638">
    <property type="entry name" value="HxlR"/>
    <property type="match status" value="1"/>
</dbReference>
<dbReference type="InterPro" id="IPR036388">
    <property type="entry name" value="WH-like_DNA-bd_sf"/>
</dbReference>
<evidence type="ECO:0000259" key="4">
    <source>
        <dbReference type="PROSITE" id="PS51118"/>
    </source>
</evidence>
<dbReference type="PANTHER" id="PTHR33204:SF38">
    <property type="entry name" value="HTH-TYPE TRANSCRIPTIONAL ACTIVATOR HXLR"/>
    <property type="match status" value="1"/>
</dbReference>
<gene>
    <name evidence="5" type="ORF">SAMN04487943_108180</name>
</gene>
<dbReference type="InterPro" id="IPR002577">
    <property type="entry name" value="HTH_HxlR"/>
</dbReference>
<dbReference type="InterPro" id="IPR036390">
    <property type="entry name" value="WH_DNA-bd_sf"/>
</dbReference>
<evidence type="ECO:0000256" key="2">
    <source>
        <dbReference type="ARBA" id="ARBA00023125"/>
    </source>
</evidence>
<dbReference type="EMBL" id="FOTR01000008">
    <property type="protein sequence ID" value="SFM14338.1"/>
    <property type="molecule type" value="Genomic_DNA"/>
</dbReference>
<dbReference type="OrthoDB" id="9791143at2"/>
<dbReference type="PROSITE" id="PS51118">
    <property type="entry name" value="HTH_HXLR"/>
    <property type="match status" value="1"/>
</dbReference>
<dbReference type="STRING" id="334253.SAMN04487943_108180"/>
<keyword evidence="1" id="KW-0805">Transcription regulation</keyword>